<protein>
    <submittedName>
        <fullName evidence="1">Uncharacterized protein</fullName>
    </submittedName>
</protein>
<proteinExistence type="predicted"/>
<dbReference type="Gene3D" id="3.90.1200.10">
    <property type="match status" value="1"/>
</dbReference>
<gene>
    <name evidence="1" type="ORF">EDD71_10440</name>
</gene>
<dbReference type="InterPro" id="IPR047175">
    <property type="entry name" value="CotS-like"/>
</dbReference>
<comment type="caution">
    <text evidence="1">The sequence shown here is derived from an EMBL/GenBank/DDBJ whole genome shotgun (WGS) entry which is preliminary data.</text>
</comment>
<dbReference type="OrthoDB" id="1950323at2"/>
<dbReference type="InterPro" id="IPR011009">
    <property type="entry name" value="Kinase-like_dom_sf"/>
</dbReference>
<evidence type="ECO:0000313" key="1">
    <source>
        <dbReference type="EMBL" id="TDT62317.1"/>
    </source>
</evidence>
<dbReference type="RefSeq" id="WP_133627321.1">
    <property type="nucleotide sequence ID" value="NZ_SOAZ01000004.1"/>
</dbReference>
<organism evidence="1 2">
    <name type="scientific">Fonticella tunisiensis</name>
    <dbReference type="NCBI Taxonomy" id="1096341"/>
    <lineage>
        <taxon>Bacteria</taxon>
        <taxon>Bacillati</taxon>
        <taxon>Bacillota</taxon>
        <taxon>Clostridia</taxon>
        <taxon>Eubacteriales</taxon>
        <taxon>Clostridiaceae</taxon>
        <taxon>Fonticella</taxon>
    </lineage>
</organism>
<dbReference type="EMBL" id="SOAZ01000004">
    <property type="protein sequence ID" value="TDT62317.1"/>
    <property type="molecule type" value="Genomic_DNA"/>
</dbReference>
<dbReference type="SUPFAM" id="SSF56112">
    <property type="entry name" value="Protein kinase-like (PK-like)"/>
    <property type="match status" value="1"/>
</dbReference>
<accession>A0A4R7KUY3</accession>
<reference evidence="1 2" key="1">
    <citation type="submission" date="2019-03" db="EMBL/GenBank/DDBJ databases">
        <title>Genomic Encyclopedia of Type Strains, Phase IV (KMG-IV): sequencing the most valuable type-strain genomes for metagenomic binning, comparative biology and taxonomic classification.</title>
        <authorList>
            <person name="Goeker M."/>
        </authorList>
    </citation>
    <scope>NUCLEOTIDE SEQUENCE [LARGE SCALE GENOMIC DNA]</scope>
    <source>
        <strain evidence="1 2">DSM 24455</strain>
    </source>
</reference>
<dbReference type="PANTHER" id="PTHR39179">
    <property type="entry name" value="SPORE COAT PROTEIN I"/>
    <property type="match status" value="1"/>
</dbReference>
<evidence type="ECO:0000313" key="2">
    <source>
        <dbReference type="Proteomes" id="UP000295325"/>
    </source>
</evidence>
<keyword evidence="2" id="KW-1185">Reference proteome</keyword>
<dbReference type="GO" id="GO:0042601">
    <property type="term" value="C:endospore-forming forespore"/>
    <property type="evidence" value="ECO:0007669"/>
    <property type="project" value="TreeGrafter"/>
</dbReference>
<name>A0A4R7KUY3_9CLOT</name>
<dbReference type="Gene3D" id="3.30.200.20">
    <property type="entry name" value="Phosphorylase Kinase, domain 1"/>
    <property type="match status" value="1"/>
</dbReference>
<dbReference type="Proteomes" id="UP000295325">
    <property type="component" value="Unassembled WGS sequence"/>
</dbReference>
<dbReference type="PANTHER" id="PTHR39179:SF1">
    <property type="entry name" value="SPORE COAT PROTEIN I"/>
    <property type="match status" value="1"/>
</dbReference>
<dbReference type="AlphaFoldDB" id="A0A4R7KUY3"/>
<sequence length="316" mass="36689">MNIKESYNLNPKRIIKVNDGYLLQLSKVKLVLSHVSYKEWEIQCASEIINRLVSKGFTNIIIIRRNREGKPFINESNTLYILTDNAEELRFKLNSRENGTAMAEVLAHFHNAAEGFTPPPGVKMKVRWGKKMEKCRNLTMRIEKFVDYISDKKNLSEFEAYAKPYAQELLRRAKASMKILKSMDYIKGLESSMKRKEVCINAISNNTAKLSGGRLTITKVFDIAYNMVEEDVAALIKKLIEETGDKGVYDYVLSTYCRIRNVDENSRRIIRALVSFPFDSIKTISKYMDHMDRGEELLNKFKKYMKNEYKTDILEV</sequence>